<gene>
    <name evidence="2" type="ORF">E6K72_05080</name>
</gene>
<comment type="caution">
    <text evidence="2">The sequence shown here is derived from an EMBL/GenBank/DDBJ whole genome shotgun (WGS) entry which is preliminary data.</text>
</comment>
<feature type="domain" description="VOC" evidence="1">
    <location>
        <begin position="11"/>
        <end position="137"/>
    </location>
</feature>
<sequence>MAKAKNPIPEGMHTITPHLVVKGAAQAVEFYKKAFGATELVRMPGPGGTIMHAELRIGDSKFFVNDEMPGPGGISAPTTQKGTTVGLNVYVADCDKLYKQAVSAGAKATMPLADQFWGDRYGQVTDPYGHVWAIATHKEDLTPAELKERTKQFMASMSQA</sequence>
<evidence type="ECO:0000313" key="3">
    <source>
        <dbReference type="Proteomes" id="UP000317716"/>
    </source>
</evidence>
<dbReference type="Proteomes" id="UP000317716">
    <property type="component" value="Unassembled WGS sequence"/>
</dbReference>
<evidence type="ECO:0000259" key="1">
    <source>
        <dbReference type="PROSITE" id="PS51819"/>
    </source>
</evidence>
<accession>A0A538SZ05</accession>
<name>A0A538SZ05_UNCEI</name>
<dbReference type="InterPro" id="IPR029068">
    <property type="entry name" value="Glyas_Bleomycin-R_OHBP_Dase"/>
</dbReference>
<reference evidence="2 3" key="1">
    <citation type="journal article" date="2019" name="Nat. Microbiol.">
        <title>Mediterranean grassland soil C-N compound turnover is dependent on rainfall and depth, and is mediated by genomically divergent microorganisms.</title>
        <authorList>
            <person name="Diamond S."/>
            <person name="Andeer P.F."/>
            <person name="Li Z."/>
            <person name="Crits-Christoph A."/>
            <person name="Burstein D."/>
            <person name="Anantharaman K."/>
            <person name="Lane K.R."/>
            <person name="Thomas B.C."/>
            <person name="Pan C."/>
            <person name="Northen T.R."/>
            <person name="Banfield J.F."/>
        </authorList>
    </citation>
    <scope>NUCLEOTIDE SEQUENCE [LARGE SCALE GENOMIC DNA]</scope>
    <source>
        <strain evidence="2">WS_2</strain>
    </source>
</reference>
<dbReference type="InterPro" id="IPR037523">
    <property type="entry name" value="VOC_core"/>
</dbReference>
<dbReference type="Pfam" id="PF00903">
    <property type="entry name" value="Glyoxalase"/>
    <property type="match status" value="1"/>
</dbReference>
<dbReference type="InterPro" id="IPR004360">
    <property type="entry name" value="Glyas_Fos-R_dOase_dom"/>
</dbReference>
<organism evidence="2 3">
    <name type="scientific">Eiseniibacteriota bacterium</name>
    <dbReference type="NCBI Taxonomy" id="2212470"/>
    <lineage>
        <taxon>Bacteria</taxon>
        <taxon>Candidatus Eiseniibacteriota</taxon>
    </lineage>
</organism>
<dbReference type="SUPFAM" id="SSF54593">
    <property type="entry name" value="Glyoxalase/Bleomycin resistance protein/Dihydroxybiphenyl dioxygenase"/>
    <property type="match status" value="1"/>
</dbReference>
<dbReference type="EMBL" id="VBOS01000168">
    <property type="protein sequence ID" value="TMQ56484.1"/>
    <property type="molecule type" value="Genomic_DNA"/>
</dbReference>
<dbReference type="AlphaFoldDB" id="A0A538SZ05"/>
<dbReference type="CDD" id="cd07246">
    <property type="entry name" value="VOC_like"/>
    <property type="match status" value="1"/>
</dbReference>
<protein>
    <submittedName>
        <fullName evidence="2">VOC family protein</fullName>
    </submittedName>
</protein>
<dbReference type="PANTHER" id="PTHR34109">
    <property type="entry name" value="BNAUNNG04460D PROTEIN-RELATED"/>
    <property type="match status" value="1"/>
</dbReference>
<dbReference type="PANTHER" id="PTHR34109:SF1">
    <property type="entry name" value="VOC DOMAIN-CONTAINING PROTEIN"/>
    <property type="match status" value="1"/>
</dbReference>
<evidence type="ECO:0000313" key="2">
    <source>
        <dbReference type="EMBL" id="TMQ56484.1"/>
    </source>
</evidence>
<dbReference type="Gene3D" id="3.30.720.110">
    <property type="match status" value="1"/>
</dbReference>
<dbReference type="PROSITE" id="PS51819">
    <property type="entry name" value="VOC"/>
    <property type="match status" value="1"/>
</dbReference>
<dbReference type="Gene3D" id="3.30.720.120">
    <property type="match status" value="1"/>
</dbReference>
<proteinExistence type="predicted"/>